<dbReference type="Pfam" id="PF00583">
    <property type="entry name" value="Acetyltransf_1"/>
    <property type="match status" value="1"/>
</dbReference>
<gene>
    <name evidence="4" type="ORF">DGG96_05075</name>
    <name evidence="5" type="ORF">ELY20_06540</name>
</gene>
<dbReference type="InterPro" id="IPR000182">
    <property type="entry name" value="GNAT_dom"/>
</dbReference>
<dbReference type="Proteomes" id="UP000287374">
    <property type="component" value="Unassembled WGS sequence"/>
</dbReference>
<keyword evidence="1 4" id="KW-0808">Transferase</keyword>
<dbReference type="InterPro" id="IPR051016">
    <property type="entry name" value="Diverse_Substrate_AcTransf"/>
</dbReference>
<dbReference type="GO" id="GO:0008080">
    <property type="term" value="F:N-acetyltransferase activity"/>
    <property type="evidence" value="ECO:0007669"/>
    <property type="project" value="TreeGrafter"/>
</dbReference>
<dbReference type="EMBL" id="RZGX01000007">
    <property type="protein sequence ID" value="RUR23661.1"/>
    <property type="molecule type" value="Genomic_DNA"/>
</dbReference>
<dbReference type="InterPro" id="IPR016181">
    <property type="entry name" value="Acyl_CoA_acyltransferase"/>
</dbReference>
<proteinExistence type="predicted"/>
<dbReference type="SUPFAM" id="SSF55729">
    <property type="entry name" value="Acyl-CoA N-acyltransferases (Nat)"/>
    <property type="match status" value="1"/>
</dbReference>
<dbReference type="Proteomes" id="UP000247152">
    <property type="component" value="Unassembled WGS sequence"/>
</dbReference>
<protein>
    <submittedName>
        <fullName evidence="4">GNAT family N-acetyltransferase</fullName>
    </submittedName>
</protein>
<name>A0A317U561_9GAMM</name>
<dbReference type="PANTHER" id="PTHR10545">
    <property type="entry name" value="DIAMINE N-ACETYLTRANSFERASE"/>
    <property type="match status" value="1"/>
</dbReference>
<dbReference type="PANTHER" id="PTHR10545:SF29">
    <property type="entry name" value="GH14572P-RELATED"/>
    <property type="match status" value="1"/>
</dbReference>
<comment type="caution">
    <text evidence="4">The sequence shown here is derived from an EMBL/GenBank/DDBJ whole genome shotgun (WGS) entry which is preliminary data.</text>
</comment>
<dbReference type="Gene3D" id="3.40.630.30">
    <property type="match status" value="1"/>
</dbReference>
<reference evidence="5 7" key="2">
    <citation type="submission" date="2018-12" db="EMBL/GenBank/DDBJ databases">
        <title>Legionella sp,whole genome shotgun sequence.</title>
        <authorList>
            <person name="Wu H."/>
        </authorList>
    </citation>
    <scope>NUCLEOTIDE SEQUENCE [LARGE SCALE GENOMIC DNA]</scope>
    <source>
        <strain evidence="7">km489</strain>
        <strain evidence="5">Km489</strain>
    </source>
</reference>
<dbReference type="EMBL" id="QHJG01000006">
    <property type="protein sequence ID" value="PWY56781.1"/>
    <property type="molecule type" value="Genomic_DNA"/>
</dbReference>
<evidence type="ECO:0000313" key="5">
    <source>
        <dbReference type="EMBL" id="RUR23661.1"/>
    </source>
</evidence>
<dbReference type="OrthoDB" id="9805924at2"/>
<dbReference type="PROSITE" id="PS51186">
    <property type="entry name" value="GNAT"/>
    <property type="match status" value="1"/>
</dbReference>
<evidence type="ECO:0000313" key="4">
    <source>
        <dbReference type="EMBL" id="PWY56781.1"/>
    </source>
</evidence>
<evidence type="ECO:0000256" key="1">
    <source>
        <dbReference type="ARBA" id="ARBA00022679"/>
    </source>
</evidence>
<organism evidence="4 6">
    <name type="scientific">Legionella qingyii</name>
    <dbReference type="NCBI Taxonomy" id="2184757"/>
    <lineage>
        <taxon>Bacteria</taxon>
        <taxon>Pseudomonadati</taxon>
        <taxon>Pseudomonadota</taxon>
        <taxon>Gammaproteobacteria</taxon>
        <taxon>Legionellales</taxon>
        <taxon>Legionellaceae</taxon>
        <taxon>Legionella</taxon>
    </lineage>
</organism>
<keyword evidence="2" id="KW-0012">Acyltransferase</keyword>
<keyword evidence="7" id="KW-1185">Reference proteome</keyword>
<evidence type="ECO:0000313" key="7">
    <source>
        <dbReference type="Proteomes" id="UP000287374"/>
    </source>
</evidence>
<evidence type="ECO:0000313" key="6">
    <source>
        <dbReference type="Proteomes" id="UP000247152"/>
    </source>
</evidence>
<evidence type="ECO:0000259" key="3">
    <source>
        <dbReference type="PROSITE" id="PS51186"/>
    </source>
</evidence>
<dbReference type="CDD" id="cd04301">
    <property type="entry name" value="NAT_SF"/>
    <property type="match status" value="1"/>
</dbReference>
<sequence length="149" mass="17734">MKKYKVRWLQSIDEENWFAMWREYMEFYQVSLPPEVVNNTFETLLSADKKTGCIIACDSQNMAVGFLTFIIHLSTWSIAPECYLHDLYVKPEHRKAGLARMLIEELKQVSKLQHWHKVYWITKPDNQVARTLYDKIGRGEPWIVYVMTD</sequence>
<evidence type="ECO:0000256" key="2">
    <source>
        <dbReference type="ARBA" id="ARBA00023315"/>
    </source>
</evidence>
<feature type="domain" description="N-acetyltransferase" evidence="3">
    <location>
        <begin position="4"/>
        <end position="149"/>
    </location>
</feature>
<reference evidence="4 6" key="1">
    <citation type="submission" date="2018-05" db="EMBL/GenBank/DDBJ databases">
        <title>Legionella qingyii sp.nov., whole genome shotgun sequence.</title>
        <authorList>
            <person name="Wu H."/>
            <person name="Zhu Q."/>
            <person name="Hu C."/>
        </authorList>
    </citation>
    <scope>NUCLEOTIDE SEQUENCE [LARGE SCALE GENOMIC DNA]</scope>
    <source>
        <strain evidence="4 6">HEB18</strain>
    </source>
</reference>
<dbReference type="AlphaFoldDB" id="A0A317U561"/>
<dbReference type="RefSeq" id="WP_110141873.1">
    <property type="nucleotide sequence ID" value="NZ_QHJG01000006.1"/>
</dbReference>
<accession>A0A317U561</accession>